<dbReference type="InterPro" id="IPR010982">
    <property type="entry name" value="Lambda_DNA-bd_dom_sf"/>
</dbReference>
<dbReference type="Proteomes" id="UP001185927">
    <property type="component" value="Unassembled WGS sequence"/>
</dbReference>
<organism evidence="4 5">
    <name type="scientific">Rhodococcus globerulus</name>
    <dbReference type="NCBI Taxonomy" id="33008"/>
    <lineage>
        <taxon>Bacteria</taxon>
        <taxon>Bacillati</taxon>
        <taxon>Actinomycetota</taxon>
        <taxon>Actinomycetes</taxon>
        <taxon>Mycobacteriales</taxon>
        <taxon>Nocardiaceae</taxon>
        <taxon>Rhodococcus</taxon>
    </lineage>
</organism>
<dbReference type="PANTHER" id="PTHR33055:SF16">
    <property type="entry name" value="TRANSPOSASE FOR INSERTION SEQUENCE ELEMENT IS1547"/>
    <property type="match status" value="1"/>
</dbReference>
<dbReference type="InterPro" id="IPR001387">
    <property type="entry name" value="Cro/C1-type_HTH"/>
</dbReference>
<dbReference type="InterPro" id="IPR002525">
    <property type="entry name" value="Transp_IS110-like_N"/>
</dbReference>
<proteinExistence type="predicted"/>
<dbReference type="PANTHER" id="PTHR33055">
    <property type="entry name" value="TRANSPOSASE FOR INSERTION SEQUENCE ELEMENT IS1111A"/>
    <property type="match status" value="1"/>
</dbReference>
<dbReference type="RefSeq" id="WP_317545530.1">
    <property type="nucleotide sequence ID" value="NZ_JAWLKB010000030.1"/>
</dbReference>
<dbReference type="NCBIfam" id="NF033542">
    <property type="entry name" value="transpos_IS110"/>
    <property type="match status" value="1"/>
</dbReference>
<evidence type="ECO:0000313" key="4">
    <source>
        <dbReference type="EMBL" id="MDV6271067.1"/>
    </source>
</evidence>
<dbReference type="Pfam" id="PF13560">
    <property type="entry name" value="HTH_31"/>
    <property type="match status" value="1"/>
</dbReference>
<evidence type="ECO:0000259" key="2">
    <source>
        <dbReference type="Pfam" id="PF01548"/>
    </source>
</evidence>
<accession>A0ABU4C3K4</accession>
<protein>
    <submittedName>
        <fullName evidence="4">IS110 family transposase</fullName>
    </submittedName>
</protein>
<dbReference type="EMBL" id="JAWLKB010000030">
    <property type="protein sequence ID" value="MDV6271067.1"/>
    <property type="molecule type" value="Genomic_DNA"/>
</dbReference>
<dbReference type="SUPFAM" id="SSF47413">
    <property type="entry name" value="lambda repressor-like DNA-binding domains"/>
    <property type="match status" value="1"/>
</dbReference>
<comment type="caution">
    <text evidence="4">The sequence shown here is derived from an EMBL/GenBank/DDBJ whole genome shotgun (WGS) entry which is preliminary data.</text>
</comment>
<dbReference type="Gene3D" id="1.10.260.40">
    <property type="entry name" value="lambda repressor-like DNA-binding domains"/>
    <property type="match status" value="1"/>
</dbReference>
<gene>
    <name evidence="4" type="ORF">R3Q16_31040</name>
</gene>
<feature type="domain" description="Transposase IS116/IS110/IS902 C-terminal" evidence="3">
    <location>
        <begin position="230"/>
        <end position="313"/>
    </location>
</feature>
<reference evidence="4 5" key="1">
    <citation type="submission" date="2023-10" db="EMBL/GenBank/DDBJ databases">
        <title>Development of a sustainable strategy for remediation of hydrocarbon-contaminated territories based on the waste exchange concept.</title>
        <authorList>
            <person name="Krivoruchko A."/>
        </authorList>
    </citation>
    <scope>NUCLEOTIDE SEQUENCE [LARGE SCALE GENOMIC DNA]</scope>
    <source>
        <strain evidence="4 5">IEGM 1203</strain>
    </source>
</reference>
<dbReference type="CDD" id="cd00093">
    <property type="entry name" value="HTH_XRE"/>
    <property type="match status" value="1"/>
</dbReference>
<feature type="coiled-coil region" evidence="1">
    <location>
        <begin position="198"/>
        <end position="225"/>
    </location>
</feature>
<keyword evidence="1" id="KW-0175">Coiled coil</keyword>
<keyword evidence="5" id="KW-1185">Reference proteome</keyword>
<dbReference type="Pfam" id="PF01548">
    <property type="entry name" value="DEDD_Tnp_IS110"/>
    <property type="match status" value="1"/>
</dbReference>
<sequence length="406" mass="44384">MTMIELEVIAGIDTHADTHHVAVIDTTGHRLGDAGFPTTLKGYKAIAAYIAAFGLVRRVGVEGTHSYGAGITQHLKDSGVRVVEVIRPNRQVRRMQGKTDQVDAYAAASAALATDDHPEPKQLDGLVEAARYIHAARRSAVKARTATRVQIKSLLVTAPEQIRARYRSAADTALFPALARSRPASEENMLTRTIMSSLKSLARRYQHLTAEIDVLEADLEQLVLQINPGLAQTKGIGTVTAAQLLITAGGNTDRLKSEASFAALCGTSPIPASSGKTTRHRLNRGGDRHANSALHQIALTRMTYDQRTRDYIQRKQQEGKGTKEILRCLKRAIAREVFTLIISPVPVVDYRKLRPLRQERGLIQVQAAAALGVSIAKISLAENGRVHDATFLTTYETWLRNTDLTP</sequence>
<dbReference type="Pfam" id="PF02371">
    <property type="entry name" value="Transposase_20"/>
    <property type="match status" value="1"/>
</dbReference>
<name>A0ABU4C3K4_RHOGO</name>
<evidence type="ECO:0000259" key="3">
    <source>
        <dbReference type="Pfam" id="PF02371"/>
    </source>
</evidence>
<evidence type="ECO:0000313" key="5">
    <source>
        <dbReference type="Proteomes" id="UP001185927"/>
    </source>
</evidence>
<dbReference type="InterPro" id="IPR003346">
    <property type="entry name" value="Transposase_20"/>
</dbReference>
<evidence type="ECO:0000256" key="1">
    <source>
        <dbReference type="SAM" id="Coils"/>
    </source>
</evidence>
<dbReference type="InterPro" id="IPR047650">
    <property type="entry name" value="Transpos_IS110"/>
</dbReference>
<feature type="domain" description="Transposase IS110-like N-terminal" evidence="2">
    <location>
        <begin position="10"/>
        <end position="156"/>
    </location>
</feature>